<dbReference type="Proteomes" id="UP000007115">
    <property type="component" value="Unassembled WGS sequence"/>
</dbReference>
<organism evidence="2 3">
    <name type="scientific">Hypocrea virens (strain Gv29-8 / FGSC 10586)</name>
    <name type="common">Gliocladium virens</name>
    <name type="synonym">Trichoderma virens</name>
    <dbReference type="NCBI Taxonomy" id="413071"/>
    <lineage>
        <taxon>Eukaryota</taxon>
        <taxon>Fungi</taxon>
        <taxon>Dikarya</taxon>
        <taxon>Ascomycota</taxon>
        <taxon>Pezizomycotina</taxon>
        <taxon>Sordariomycetes</taxon>
        <taxon>Hypocreomycetidae</taxon>
        <taxon>Hypocreales</taxon>
        <taxon>Hypocreaceae</taxon>
        <taxon>Trichoderma</taxon>
    </lineage>
</organism>
<protein>
    <submittedName>
        <fullName evidence="2">Uncharacterized protein</fullName>
    </submittedName>
</protein>
<name>G9N7T4_HYPVG</name>
<gene>
    <name evidence="2" type="ORF">TRIVIDRAFT_66007</name>
</gene>
<evidence type="ECO:0000313" key="2">
    <source>
        <dbReference type="EMBL" id="EHK17048.1"/>
    </source>
</evidence>
<keyword evidence="3" id="KW-1185">Reference proteome</keyword>
<dbReference type="InParanoid" id="G9N7T4"/>
<dbReference type="HOGENOM" id="CLU_921543_0_0_1"/>
<evidence type="ECO:0000256" key="1">
    <source>
        <dbReference type="SAM" id="MobiDB-lite"/>
    </source>
</evidence>
<dbReference type="STRING" id="413071.G9N7T4"/>
<proteinExistence type="predicted"/>
<dbReference type="RefSeq" id="XP_013951250.1">
    <property type="nucleotide sequence ID" value="XM_014095775.1"/>
</dbReference>
<dbReference type="VEuPathDB" id="FungiDB:TRIVIDRAFT_66007"/>
<feature type="region of interest" description="Disordered" evidence="1">
    <location>
        <begin position="1"/>
        <end position="98"/>
    </location>
</feature>
<feature type="region of interest" description="Disordered" evidence="1">
    <location>
        <begin position="273"/>
        <end position="302"/>
    </location>
</feature>
<reference evidence="2 3" key="1">
    <citation type="journal article" date="2011" name="Genome Biol.">
        <title>Comparative genome sequence analysis underscores mycoparasitism as the ancestral life style of Trichoderma.</title>
        <authorList>
            <person name="Kubicek C.P."/>
            <person name="Herrera-Estrella A."/>
            <person name="Seidl-Seiboth V."/>
            <person name="Martinez D.A."/>
            <person name="Druzhinina I.S."/>
            <person name="Thon M."/>
            <person name="Zeilinger S."/>
            <person name="Casas-Flores S."/>
            <person name="Horwitz B.A."/>
            <person name="Mukherjee P.K."/>
            <person name="Mukherjee M."/>
            <person name="Kredics L."/>
            <person name="Alcaraz L.D."/>
            <person name="Aerts A."/>
            <person name="Antal Z."/>
            <person name="Atanasova L."/>
            <person name="Cervantes-Badillo M.G."/>
            <person name="Challacombe J."/>
            <person name="Chertkov O."/>
            <person name="McCluskey K."/>
            <person name="Coulpier F."/>
            <person name="Deshpande N."/>
            <person name="von Doehren H."/>
            <person name="Ebbole D.J."/>
            <person name="Esquivel-Naranjo E.U."/>
            <person name="Fekete E."/>
            <person name="Flipphi M."/>
            <person name="Glaser F."/>
            <person name="Gomez-Rodriguez E.Y."/>
            <person name="Gruber S."/>
            <person name="Han C."/>
            <person name="Henrissat B."/>
            <person name="Hermosa R."/>
            <person name="Hernandez-Onate M."/>
            <person name="Karaffa L."/>
            <person name="Kosti I."/>
            <person name="Le Crom S."/>
            <person name="Lindquist E."/>
            <person name="Lucas S."/>
            <person name="Luebeck M."/>
            <person name="Luebeck P.S."/>
            <person name="Margeot A."/>
            <person name="Metz B."/>
            <person name="Misra M."/>
            <person name="Nevalainen H."/>
            <person name="Omann M."/>
            <person name="Packer N."/>
            <person name="Perrone G."/>
            <person name="Uresti-Rivera E.E."/>
            <person name="Salamov A."/>
            <person name="Schmoll M."/>
            <person name="Seiboth B."/>
            <person name="Shapiro H."/>
            <person name="Sukno S."/>
            <person name="Tamayo-Ramos J.A."/>
            <person name="Tisch D."/>
            <person name="Wiest A."/>
            <person name="Wilkinson H.H."/>
            <person name="Zhang M."/>
            <person name="Coutinho P.M."/>
            <person name="Kenerley C.M."/>
            <person name="Monte E."/>
            <person name="Baker S.E."/>
            <person name="Grigoriev I.V."/>
        </authorList>
    </citation>
    <scope>NUCLEOTIDE SEQUENCE [LARGE SCALE GENOMIC DNA]</scope>
    <source>
        <strain evidence="3">Gv29-8 / FGSC 10586</strain>
    </source>
</reference>
<dbReference type="AlphaFoldDB" id="G9N7T4"/>
<comment type="caution">
    <text evidence="2">The sequence shown here is derived from an EMBL/GenBank/DDBJ whole genome shotgun (WGS) entry which is preliminary data.</text>
</comment>
<accession>G9N7T4</accession>
<sequence length="302" mass="32532">MQSHPRQFVNALLARRRERATSTALMASAPASSEEDAVPPILPSGEETAVPTMILRSEENAVPPTMVPSQEDAISPAPGSSEDNAAPATGPPSGDIRPADQLWNEVWMETKGVDVFKSGQSYESFRQSILNMCSKYEERGDTKCLTAIKPVVDGLLSISQAITNLAKIDYLLPLLWGGTQILLEEEFSDLCTTYLEACIRTAHHLQRAAWRNYLRAVVRCGSDGRHFTAAIAKLEKFERIIHDETMLALAMHIMHGRSSLSGRAPALTIPASTATTSTATADPATVSTTPASTATADPAQDA</sequence>
<dbReference type="EMBL" id="ABDF02000089">
    <property type="protein sequence ID" value="EHK17048.1"/>
    <property type="molecule type" value="Genomic_DNA"/>
</dbReference>
<evidence type="ECO:0000313" key="3">
    <source>
        <dbReference type="Proteomes" id="UP000007115"/>
    </source>
</evidence>
<dbReference type="GeneID" id="25796780"/>
<dbReference type="OrthoDB" id="10412049at2759"/>